<dbReference type="FunCoup" id="A0A482WWW4">
    <property type="interactions" value="123"/>
</dbReference>
<evidence type="ECO:0000256" key="4">
    <source>
        <dbReference type="ARBA" id="ARBA00022729"/>
    </source>
</evidence>
<feature type="transmembrane region" description="Helical" evidence="11">
    <location>
        <begin position="437"/>
        <end position="464"/>
    </location>
</feature>
<name>A0A482WWW4_LAOST</name>
<evidence type="ECO:0000256" key="12">
    <source>
        <dbReference type="SAM" id="SignalP"/>
    </source>
</evidence>
<reference evidence="14 15" key="1">
    <citation type="journal article" date="2017" name="Gigascience">
        <title>Genome sequence of the small brown planthopper, Laodelphax striatellus.</title>
        <authorList>
            <person name="Zhu J."/>
            <person name="Jiang F."/>
            <person name="Wang X."/>
            <person name="Yang P."/>
            <person name="Bao Y."/>
            <person name="Zhao W."/>
            <person name="Wang W."/>
            <person name="Lu H."/>
            <person name="Wang Q."/>
            <person name="Cui N."/>
            <person name="Li J."/>
            <person name="Chen X."/>
            <person name="Luo L."/>
            <person name="Yu J."/>
            <person name="Kang L."/>
            <person name="Cui F."/>
        </authorList>
    </citation>
    <scope>NUCLEOTIDE SEQUENCE [LARGE SCALE GENOMIC DNA]</scope>
    <source>
        <strain evidence="14">Lst14</strain>
    </source>
</reference>
<dbReference type="Gene3D" id="1.20.1070.10">
    <property type="entry name" value="Rhodopsin 7-helix transmembrane proteins"/>
    <property type="match status" value="1"/>
</dbReference>
<accession>A0A482WWW4</accession>
<sequence>MVIQRAVFHVLIFCCVLVNSFKLKGNSTEILGRNLAGNLGDVGRKIVKNVGGNVGNKGDSSVKIVGEDVGNIDQNTKEHVREFQLENGSQRPEKHVGEDYSYHVGEKVVEQAVKIAENNERGNSTEQKDVMNDGDKIINNLTEKTKNNFSDEIGENFSNLGEKISTRRSKKSVSTSTTESNQYRNHIKFVPLDSLYTKNGINAFFNKTACGRRDENGALVGCFTKCCQENEMLITNHTCSGFLNENQNSSYTHSLYFENLDDKAAEHAEYLTVPRGIPCGEAKKWIVKPHKNEFDFFIYKNGSLKLTEKEDGEHVFLKHKPIYEYCIDNIVENGVKYRMAMVCLKSTRIYTEQNDVTNLGFVSSIEAADPEYYVLNRWLFFINGVIFSVILIVYFLLPQLRTLNGLCIICLSLSSAMASFGQAAKLVGDWDLPACQFIAYTVVFSFLASFFWLNVMCFDIFWVFSGLGQSQMQASKRGLDSKKFIYYSIYSWGWPTAITILIIAMESSLVPRQFFIPKPEFGKTTCFFQSKVAMWVYFYGPVAVILILNLFFFLTTTIKILIISKQTRVLNHDGNKRHDEKEKQRFILYFKLFLVMGITWLSEVISFHFNEIRELNFLWTITDIGNTLQGIPIFFIFVWKKKTLRLLSERFCPSMNFFDANQGSTKTRETTNTSNNNNNPSEETTKINSIEMKSMPPESNQNNTERDEQIK</sequence>
<feature type="transmembrane region" description="Helical" evidence="11">
    <location>
        <begin position="378"/>
        <end position="397"/>
    </location>
</feature>
<evidence type="ECO:0000256" key="11">
    <source>
        <dbReference type="SAM" id="Phobius"/>
    </source>
</evidence>
<evidence type="ECO:0000256" key="9">
    <source>
        <dbReference type="ARBA" id="ARBA00023224"/>
    </source>
</evidence>
<keyword evidence="4 12" id="KW-0732">Signal</keyword>
<evidence type="ECO:0000259" key="13">
    <source>
        <dbReference type="PROSITE" id="PS50261"/>
    </source>
</evidence>
<keyword evidence="3 11" id="KW-0812">Transmembrane</keyword>
<feature type="transmembrane region" description="Helical" evidence="11">
    <location>
        <begin position="404"/>
        <end position="425"/>
    </location>
</feature>
<evidence type="ECO:0000256" key="3">
    <source>
        <dbReference type="ARBA" id="ARBA00022692"/>
    </source>
</evidence>
<dbReference type="Pfam" id="PF06652">
    <property type="entry name" value="Methuselah_N"/>
    <property type="match status" value="1"/>
</dbReference>
<dbReference type="InterPro" id="IPR010596">
    <property type="entry name" value="Methuselah_N_dom"/>
</dbReference>
<dbReference type="Proteomes" id="UP000291343">
    <property type="component" value="Unassembled WGS sequence"/>
</dbReference>
<evidence type="ECO:0000256" key="7">
    <source>
        <dbReference type="ARBA" id="ARBA00023136"/>
    </source>
</evidence>
<proteinExistence type="inferred from homology"/>
<dbReference type="Pfam" id="PF00002">
    <property type="entry name" value="7tm_2"/>
    <property type="match status" value="1"/>
</dbReference>
<feature type="region of interest" description="Disordered" evidence="10">
    <location>
        <begin position="662"/>
        <end position="711"/>
    </location>
</feature>
<evidence type="ECO:0000256" key="8">
    <source>
        <dbReference type="ARBA" id="ARBA00023170"/>
    </source>
</evidence>
<feature type="compositionally biased region" description="Low complexity" evidence="10">
    <location>
        <begin position="670"/>
        <end position="682"/>
    </location>
</feature>
<feature type="chain" id="PRO_5019711712" description="G-protein coupled receptors family 2 profile 2 domain-containing protein" evidence="12">
    <location>
        <begin position="21"/>
        <end position="711"/>
    </location>
</feature>
<dbReference type="GO" id="GO:0004930">
    <property type="term" value="F:G protein-coupled receptor activity"/>
    <property type="evidence" value="ECO:0007669"/>
    <property type="project" value="UniProtKB-KW"/>
</dbReference>
<dbReference type="GO" id="GO:0016020">
    <property type="term" value="C:membrane"/>
    <property type="evidence" value="ECO:0007669"/>
    <property type="project" value="UniProtKB-SubCell"/>
</dbReference>
<feature type="transmembrane region" description="Helical" evidence="11">
    <location>
        <begin position="537"/>
        <end position="562"/>
    </location>
</feature>
<evidence type="ECO:0000256" key="6">
    <source>
        <dbReference type="ARBA" id="ARBA00023040"/>
    </source>
</evidence>
<organism evidence="14 15">
    <name type="scientific">Laodelphax striatellus</name>
    <name type="common">Small brown planthopper</name>
    <name type="synonym">Delphax striatella</name>
    <dbReference type="NCBI Taxonomy" id="195883"/>
    <lineage>
        <taxon>Eukaryota</taxon>
        <taxon>Metazoa</taxon>
        <taxon>Ecdysozoa</taxon>
        <taxon>Arthropoda</taxon>
        <taxon>Hexapoda</taxon>
        <taxon>Insecta</taxon>
        <taxon>Pterygota</taxon>
        <taxon>Neoptera</taxon>
        <taxon>Paraneoptera</taxon>
        <taxon>Hemiptera</taxon>
        <taxon>Auchenorrhyncha</taxon>
        <taxon>Fulgoroidea</taxon>
        <taxon>Delphacidae</taxon>
        <taxon>Criomorphinae</taxon>
        <taxon>Laodelphax</taxon>
    </lineage>
</organism>
<protein>
    <recommendedName>
        <fullName evidence="13">G-protein coupled receptors family 2 profile 2 domain-containing protein</fullName>
    </recommendedName>
</protein>
<dbReference type="AlphaFoldDB" id="A0A482WWW4"/>
<feature type="domain" description="G-protein coupled receptors family 2 profile 2" evidence="13">
    <location>
        <begin position="372"/>
        <end position="641"/>
    </location>
</feature>
<dbReference type="InterPro" id="IPR023311">
    <property type="entry name" value="Methusela_ecto_dom_2"/>
</dbReference>
<evidence type="ECO:0000313" key="15">
    <source>
        <dbReference type="Proteomes" id="UP000291343"/>
    </source>
</evidence>
<evidence type="ECO:0000256" key="1">
    <source>
        <dbReference type="ARBA" id="ARBA00004141"/>
    </source>
</evidence>
<evidence type="ECO:0000256" key="2">
    <source>
        <dbReference type="ARBA" id="ARBA00008979"/>
    </source>
</evidence>
<keyword evidence="5 11" id="KW-1133">Transmembrane helix</keyword>
<comment type="caution">
    <text evidence="14">The sequence shown here is derived from an EMBL/GenBank/DDBJ whole genome shotgun (WGS) entry which is preliminary data.</text>
</comment>
<evidence type="ECO:0000256" key="5">
    <source>
        <dbReference type="ARBA" id="ARBA00022989"/>
    </source>
</evidence>
<evidence type="ECO:0000313" key="14">
    <source>
        <dbReference type="EMBL" id="RZF37782.1"/>
    </source>
</evidence>
<keyword evidence="6" id="KW-0297">G-protein coupled receptor</keyword>
<dbReference type="InterPro" id="IPR000832">
    <property type="entry name" value="GPCR_2_secretin-like"/>
</dbReference>
<dbReference type="OrthoDB" id="6082634at2759"/>
<feature type="signal peptide" evidence="12">
    <location>
        <begin position="1"/>
        <end position="20"/>
    </location>
</feature>
<evidence type="ECO:0000256" key="10">
    <source>
        <dbReference type="SAM" id="MobiDB-lite"/>
    </source>
</evidence>
<dbReference type="STRING" id="195883.A0A482WWW4"/>
<dbReference type="PANTHER" id="PTHR46953">
    <property type="entry name" value="G-PROTEIN COUPLED RECEPTOR MTH-LIKE 1-RELATED"/>
    <property type="match status" value="1"/>
</dbReference>
<gene>
    <name evidence="14" type="ORF">LSTR_LSTR007144</name>
</gene>
<dbReference type="CDD" id="cd15039">
    <property type="entry name" value="7tmB3_Methuselah-like"/>
    <property type="match status" value="1"/>
</dbReference>
<dbReference type="PROSITE" id="PS50261">
    <property type="entry name" value="G_PROTEIN_RECEP_F2_4"/>
    <property type="match status" value="1"/>
</dbReference>
<keyword evidence="8" id="KW-0675">Receptor</keyword>
<dbReference type="InParanoid" id="A0A482WWW4"/>
<keyword evidence="9" id="KW-0807">Transducer</keyword>
<dbReference type="SUPFAM" id="SSF81321">
    <property type="entry name" value="Family A G protein-coupled receptor-like"/>
    <property type="match status" value="1"/>
</dbReference>
<dbReference type="Gene3D" id="2.170.180.11">
    <property type="entry name" value="Methuselah ectodomain, domain 2"/>
    <property type="match status" value="1"/>
</dbReference>
<comment type="similarity">
    <text evidence="2">Belongs to the G-protein coupled receptor 2 family. Mth subfamily.</text>
</comment>
<comment type="subcellular location">
    <subcellularLocation>
        <location evidence="1">Membrane</location>
        <topology evidence="1">Multi-pass membrane protein</topology>
    </subcellularLocation>
</comment>
<feature type="transmembrane region" description="Helical" evidence="11">
    <location>
        <begin position="617"/>
        <end position="639"/>
    </location>
</feature>
<dbReference type="InterPro" id="IPR017981">
    <property type="entry name" value="GPCR_2-like_7TM"/>
</dbReference>
<feature type="transmembrane region" description="Helical" evidence="11">
    <location>
        <begin position="586"/>
        <end position="605"/>
    </location>
</feature>
<feature type="transmembrane region" description="Helical" evidence="11">
    <location>
        <begin position="484"/>
        <end position="505"/>
    </location>
</feature>
<dbReference type="InterPro" id="IPR052808">
    <property type="entry name" value="GPCR_Mth-like"/>
</dbReference>
<dbReference type="EMBL" id="QKKF02023298">
    <property type="protein sequence ID" value="RZF37782.1"/>
    <property type="molecule type" value="Genomic_DNA"/>
</dbReference>
<keyword evidence="15" id="KW-1185">Reference proteome</keyword>
<keyword evidence="7 11" id="KW-0472">Membrane</keyword>
<dbReference type="PANTHER" id="PTHR46953:SF1">
    <property type="entry name" value="G-PROTEIN COUPLED RECEPTOR MTH-LIKE 1-RELATED"/>
    <property type="match status" value="1"/>
</dbReference>
<dbReference type="GO" id="GO:0007166">
    <property type="term" value="P:cell surface receptor signaling pathway"/>
    <property type="evidence" value="ECO:0007669"/>
    <property type="project" value="InterPro"/>
</dbReference>